<evidence type="ECO:0000256" key="1">
    <source>
        <dbReference type="ARBA" id="ARBA00022723"/>
    </source>
</evidence>
<dbReference type="InterPro" id="IPR002509">
    <property type="entry name" value="NODB_dom"/>
</dbReference>
<dbReference type="GO" id="GO:0005975">
    <property type="term" value="P:carbohydrate metabolic process"/>
    <property type="evidence" value="ECO:0007669"/>
    <property type="project" value="InterPro"/>
</dbReference>
<dbReference type="AlphaFoldDB" id="A0A1I5I7Y7"/>
<dbReference type="PANTHER" id="PTHR10587:SF133">
    <property type="entry name" value="CHITIN DEACETYLASE 1-RELATED"/>
    <property type="match status" value="1"/>
</dbReference>
<dbReference type="GO" id="GO:0016810">
    <property type="term" value="F:hydrolase activity, acting on carbon-nitrogen (but not peptide) bonds"/>
    <property type="evidence" value="ECO:0007669"/>
    <property type="project" value="InterPro"/>
</dbReference>
<evidence type="ECO:0000313" key="6">
    <source>
        <dbReference type="Proteomes" id="UP000183413"/>
    </source>
</evidence>
<name>A0A1I5I7Y7_9ACTN</name>
<dbReference type="RefSeq" id="WP_075021968.1">
    <property type="nucleotide sequence ID" value="NZ_FOVH01000007.1"/>
</dbReference>
<dbReference type="eggNOG" id="COG0726">
    <property type="taxonomic scope" value="Bacteria"/>
</dbReference>
<feature type="domain" description="NodB homology" evidence="4">
    <location>
        <begin position="40"/>
        <end position="216"/>
    </location>
</feature>
<accession>A0A1I5I7Y7</accession>
<feature type="chain" id="PRO_5010169571" evidence="3">
    <location>
        <begin position="36"/>
        <end position="229"/>
    </location>
</feature>
<proteinExistence type="predicted"/>
<keyword evidence="2" id="KW-0378">Hydrolase</keyword>
<dbReference type="InterPro" id="IPR011330">
    <property type="entry name" value="Glyco_hydro/deAcase_b/a-brl"/>
</dbReference>
<dbReference type="GO" id="GO:0016020">
    <property type="term" value="C:membrane"/>
    <property type="evidence" value="ECO:0007669"/>
    <property type="project" value="TreeGrafter"/>
</dbReference>
<dbReference type="Proteomes" id="UP000183413">
    <property type="component" value="Unassembled WGS sequence"/>
</dbReference>
<dbReference type="STRING" id="1993.SAMN04489713_107187"/>
<evidence type="ECO:0000259" key="4">
    <source>
        <dbReference type="PROSITE" id="PS51677"/>
    </source>
</evidence>
<dbReference type="InParanoid" id="A0A1I5I7Y7"/>
<keyword evidence="3" id="KW-0732">Signal</keyword>
<keyword evidence="6" id="KW-1185">Reference proteome</keyword>
<dbReference type="Gene3D" id="3.20.20.370">
    <property type="entry name" value="Glycoside hydrolase/deacetylase"/>
    <property type="match status" value="1"/>
</dbReference>
<gene>
    <name evidence="5" type="ORF">SAMN04489713_107187</name>
</gene>
<dbReference type="InterPro" id="IPR006311">
    <property type="entry name" value="TAT_signal"/>
</dbReference>
<reference evidence="5 6" key="1">
    <citation type="submission" date="2016-10" db="EMBL/GenBank/DDBJ databases">
        <authorList>
            <person name="de Groot N.N."/>
        </authorList>
    </citation>
    <scope>NUCLEOTIDE SEQUENCE [LARGE SCALE GENOMIC DNA]</scope>
    <source>
        <strain evidence="5 6">DSM 43067</strain>
    </source>
</reference>
<dbReference type="PROSITE" id="PS51677">
    <property type="entry name" value="NODB"/>
    <property type="match status" value="1"/>
</dbReference>
<dbReference type="PROSITE" id="PS51318">
    <property type="entry name" value="TAT"/>
    <property type="match status" value="1"/>
</dbReference>
<dbReference type="SUPFAM" id="SSF88713">
    <property type="entry name" value="Glycoside hydrolase/deacetylase"/>
    <property type="match status" value="1"/>
</dbReference>
<feature type="signal peptide" evidence="3">
    <location>
        <begin position="1"/>
        <end position="35"/>
    </location>
</feature>
<dbReference type="PANTHER" id="PTHR10587">
    <property type="entry name" value="GLYCOSYL TRANSFERASE-RELATED"/>
    <property type="match status" value="1"/>
</dbReference>
<protein>
    <submittedName>
        <fullName evidence="5">Polysaccharide deacetylase</fullName>
    </submittedName>
</protein>
<evidence type="ECO:0000256" key="2">
    <source>
        <dbReference type="ARBA" id="ARBA00022801"/>
    </source>
</evidence>
<dbReference type="Pfam" id="PF01522">
    <property type="entry name" value="Polysacc_deac_1"/>
    <property type="match status" value="1"/>
</dbReference>
<dbReference type="GO" id="GO:0046872">
    <property type="term" value="F:metal ion binding"/>
    <property type="evidence" value="ECO:0007669"/>
    <property type="project" value="UniProtKB-KW"/>
</dbReference>
<dbReference type="EMBL" id="FOVH01000007">
    <property type="protein sequence ID" value="SFO56778.1"/>
    <property type="molecule type" value="Genomic_DNA"/>
</dbReference>
<keyword evidence="1" id="KW-0479">Metal-binding</keyword>
<sequence length="229" mass="23950">MRTGSPLPRRTLSTALAAAAAATAALAVTAAPSHAAACNGYIGLTFDDGPSNDNTPSLLNALTQYGLRATMFNQGQYAAAYPAQVRAQVNAGMWVGNHSHTHPHMTQLSEAQMDSEISRAQQAIAGAGGGTPRLFRPPYGETDATLRSVETRHGLTEIIWDVDSQDWNGASTDAIVQAAGRLTAGQIILMHEWPANTRAAIPRIAQVLAARGLCAGMISPRTGRAVAPA</sequence>
<evidence type="ECO:0000256" key="3">
    <source>
        <dbReference type="SAM" id="SignalP"/>
    </source>
</evidence>
<dbReference type="CDD" id="cd10953">
    <property type="entry name" value="CE4_SlAXE_like"/>
    <property type="match status" value="1"/>
</dbReference>
<dbReference type="InterPro" id="IPR050248">
    <property type="entry name" value="Polysacc_deacetylase_ArnD"/>
</dbReference>
<evidence type="ECO:0000313" key="5">
    <source>
        <dbReference type="EMBL" id="SFO56778.1"/>
    </source>
</evidence>
<organism evidence="5 6">
    <name type="scientific">Actinomadura madurae</name>
    <dbReference type="NCBI Taxonomy" id="1993"/>
    <lineage>
        <taxon>Bacteria</taxon>
        <taxon>Bacillati</taxon>
        <taxon>Actinomycetota</taxon>
        <taxon>Actinomycetes</taxon>
        <taxon>Streptosporangiales</taxon>
        <taxon>Thermomonosporaceae</taxon>
        <taxon>Actinomadura</taxon>
    </lineage>
</organism>